<dbReference type="GO" id="GO:0051538">
    <property type="term" value="F:3 iron, 4 sulfur cluster binding"/>
    <property type="evidence" value="ECO:0007669"/>
    <property type="project" value="UniProtKB-KW"/>
</dbReference>
<evidence type="ECO:0000256" key="6">
    <source>
        <dbReference type="ARBA" id="ARBA00023014"/>
    </source>
</evidence>
<dbReference type="InterPro" id="IPR001080">
    <property type="entry name" value="3Fe4S_ferredoxin"/>
</dbReference>
<dbReference type="SUPFAM" id="SSF54862">
    <property type="entry name" value="4Fe-4S ferredoxins"/>
    <property type="match status" value="1"/>
</dbReference>
<keyword evidence="3 8" id="KW-0479">Metal-binding</keyword>
<protein>
    <recommendedName>
        <fullName evidence="8">Ferredoxin</fullName>
    </recommendedName>
</protein>
<dbReference type="PANTHER" id="PTHR36923:SF3">
    <property type="entry name" value="FERREDOXIN"/>
    <property type="match status" value="1"/>
</dbReference>
<keyword evidence="4 8" id="KW-0249">Electron transport</keyword>
<keyword evidence="10" id="KW-1185">Reference proteome</keyword>
<organism evidence="9 10">
    <name type="scientific">Thermomonospora umbrina</name>
    <dbReference type="NCBI Taxonomy" id="111806"/>
    <lineage>
        <taxon>Bacteria</taxon>
        <taxon>Bacillati</taxon>
        <taxon>Actinomycetota</taxon>
        <taxon>Actinomycetes</taxon>
        <taxon>Streptosporangiales</taxon>
        <taxon>Thermomonosporaceae</taxon>
        <taxon>Thermomonospora</taxon>
    </lineage>
</organism>
<keyword evidence="7" id="KW-0003">3Fe-4S</keyword>
<evidence type="ECO:0000313" key="9">
    <source>
        <dbReference type="EMBL" id="REF00789.1"/>
    </source>
</evidence>
<accession>A0A3D9SY58</accession>
<keyword evidence="5 8" id="KW-0408">Iron</keyword>
<dbReference type="InterPro" id="IPR051269">
    <property type="entry name" value="Fe-S_cluster_ET"/>
</dbReference>
<evidence type="ECO:0000256" key="4">
    <source>
        <dbReference type="ARBA" id="ARBA00022982"/>
    </source>
</evidence>
<dbReference type="GO" id="GO:0009055">
    <property type="term" value="F:electron transfer activity"/>
    <property type="evidence" value="ECO:0007669"/>
    <property type="project" value="UniProtKB-UniRule"/>
</dbReference>
<dbReference type="RefSeq" id="WP_245974652.1">
    <property type="nucleotide sequence ID" value="NZ_QTTT01000001.1"/>
</dbReference>
<comment type="function">
    <text evidence="8">Ferredoxins are iron-sulfur proteins that transfer electrons in a wide variety of metabolic reactions.</text>
</comment>
<evidence type="ECO:0000256" key="7">
    <source>
        <dbReference type="ARBA" id="ARBA00023291"/>
    </source>
</evidence>
<dbReference type="AlphaFoldDB" id="A0A3D9SY58"/>
<dbReference type="Gene3D" id="3.30.70.20">
    <property type="match status" value="1"/>
</dbReference>
<evidence type="ECO:0000256" key="2">
    <source>
        <dbReference type="ARBA" id="ARBA00022448"/>
    </source>
</evidence>
<evidence type="ECO:0000256" key="8">
    <source>
        <dbReference type="RuleBase" id="RU368020"/>
    </source>
</evidence>
<dbReference type="EMBL" id="QTTT01000001">
    <property type="protein sequence ID" value="REF00789.1"/>
    <property type="molecule type" value="Genomic_DNA"/>
</dbReference>
<name>A0A3D9SY58_9ACTN</name>
<dbReference type="Pfam" id="PF13459">
    <property type="entry name" value="Fer4_15"/>
    <property type="match status" value="1"/>
</dbReference>
<dbReference type="GO" id="GO:0005506">
    <property type="term" value="F:iron ion binding"/>
    <property type="evidence" value="ECO:0007669"/>
    <property type="project" value="UniProtKB-UniRule"/>
</dbReference>
<keyword evidence="6 8" id="KW-0411">Iron-sulfur</keyword>
<keyword evidence="2 8" id="KW-0813">Transport</keyword>
<gene>
    <name evidence="9" type="ORF">DFJ69_6370</name>
</gene>
<evidence type="ECO:0000256" key="1">
    <source>
        <dbReference type="ARBA" id="ARBA00001927"/>
    </source>
</evidence>
<evidence type="ECO:0000256" key="3">
    <source>
        <dbReference type="ARBA" id="ARBA00022723"/>
    </source>
</evidence>
<dbReference type="Proteomes" id="UP000256661">
    <property type="component" value="Unassembled WGS sequence"/>
</dbReference>
<evidence type="ECO:0000256" key="5">
    <source>
        <dbReference type="ARBA" id="ARBA00023004"/>
    </source>
</evidence>
<dbReference type="PRINTS" id="PR00352">
    <property type="entry name" value="3FE4SFRDOXIN"/>
</dbReference>
<reference evidence="9 10" key="1">
    <citation type="submission" date="2018-08" db="EMBL/GenBank/DDBJ databases">
        <title>Sequencing the genomes of 1000 actinobacteria strains.</title>
        <authorList>
            <person name="Klenk H.-P."/>
        </authorList>
    </citation>
    <scope>NUCLEOTIDE SEQUENCE [LARGE SCALE GENOMIC DNA]</scope>
    <source>
        <strain evidence="9 10">DSM 43927</strain>
    </source>
</reference>
<evidence type="ECO:0000313" key="10">
    <source>
        <dbReference type="Proteomes" id="UP000256661"/>
    </source>
</evidence>
<proteinExistence type="predicted"/>
<dbReference type="PANTHER" id="PTHR36923">
    <property type="entry name" value="FERREDOXIN"/>
    <property type="match status" value="1"/>
</dbReference>
<comment type="caution">
    <text evidence="9">The sequence shown here is derived from an EMBL/GenBank/DDBJ whole genome shotgun (WGS) entry which is preliminary data.</text>
</comment>
<sequence>MIRLSADRDACRGAGQCAFHAPDLFDQDEEEGLVVLLHDEPADDRLPSARRAVAACPNRAITLTAS</sequence>
<comment type="cofactor">
    <cofactor evidence="1">
        <name>[3Fe-4S] cluster</name>
        <dbReference type="ChEBI" id="CHEBI:21137"/>
    </cofactor>
</comment>